<proteinExistence type="predicted"/>
<evidence type="ECO:0000256" key="1">
    <source>
        <dbReference type="ARBA" id="ARBA00004141"/>
    </source>
</evidence>
<feature type="transmembrane region" description="Helical" evidence="5">
    <location>
        <begin position="200"/>
        <end position="222"/>
    </location>
</feature>
<evidence type="ECO:0000313" key="6">
    <source>
        <dbReference type="EMBL" id="OBZ84733.1"/>
    </source>
</evidence>
<feature type="transmembrane region" description="Helical" evidence="5">
    <location>
        <begin position="121"/>
        <end position="146"/>
    </location>
</feature>
<organism evidence="6 7">
    <name type="scientific">Choanephora cucurbitarum</name>
    <dbReference type="NCBI Taxonomy" id="101091"/>
    <lineage>
        <taxon>Eukaryota</taxon>
        <taxon>Fungi</taxon>
        <taxon>Fungi incertae sedis</taxon>
        <taxon>Mucoromycota</taxon>
        <taxon>Mucoromycotina</taxon>
        <taxon>Mucoromycetes</taxon>
        <taxon>Mucorales</taxon>
        <taxon>Mucorineae</taxon>
        <taxon>Choanephoraceae</taxon>
        <taxon>Choanephoroideae</taxon>
        <taxon>Choanephora</taxon>
    </lineage>
</organism>
<accession>A0A1C7N6F9</accession>
<feature type="transmembrane region" description="Helical" evidence="5">
    <location>
        <begin position="55"/>
        <end position="76"/>
    </location>
</feature>
<dbReference type="PANTHER" id="PTHR34292:SF2">
    <property type="entry name" value="OUTER SPORE WALL PROTEIN LDS1"/>
    <property type="match status" value="1"/>
</dbReference>
<sequence>MAPPSTYPVAGLVYFMTHPQLWGKAICPFFLTLIVGIISLVLSFVYLLPLQAHALIIARCPVWLAWTVSVIFVLLESAIFDLLFYAIVLPFFQDALFDATLRARGLDRMFVTRIPVSGLILCCRGVSSGLALVWLLLLAQVVILILTAPLHLIPVVGTAVACYINGWVACWGHHLHYDLEFRGFSVGDSRSYAWRHKADYCQFGAVAVALELVPFFNLIFMWTNVVGAALWVGDKYEKNEREIAKRQQRTHSASNEIVISPYGGPKDGYGSIYLQ</sequence>
<feature type="transmembrane region" description="Helical" evidence="5">
    <location>
        <begin position="152"/>
        <end position="172"/>
    </location>
</feature>
<feature type="transmembrane region" description="Helical" evidence="5">
    <location>
        <begin position="21"/>
        <end position="48"/>
    </location>
</feature>
<dbReference type="InterPro" id="IPR052786">
    <property type="entry name" value="Spore_wall_assembly"/>
</dbReference>
<comment type="caution">
    <text evidence="6">The sequence shown here is derived from an EMBL/GenBank/DDBJ whole genome shotgun (WGS) entry which is preliminary data.</text>
</comment>
<evidence type="ECO:0000256" key="5">
    <source>
        <dbReference type="SAM" id="Phobius"/>
    </source>
</evidence>
<evidence type="ECO:0000313" key="7">
    <source>
        <dbReference type="Proteomes" id="UP000093000"/>
    </source>
</evidence>
<gene>
    <name evidence="6" type="primary">cysZ</name>
    <name evidence="6" type="ORF">A0J61_07228</name>
</gene>
<dbReference type="EMBL" id="LUGH01000477">
    <property type="protein sequence ID" value="OBZ84733.1"/>
    <property type="molecule type" value="Genomic_DNA"/>
</dbReference>
<comment type="subcellular location">
    <subcellularLocation>
        <location evidence="1">Membrane</location>
        <topology evidence="1">Multi-pass membrane protein</topology>
    </subcellularLocation>
</comment>
<dbReference type="OrthoDB" id="10012223at2759"/>
<keyword evidence="7" id="KW-1185">Reference proteome</keyword>
<dbReference type="Proteomes" id="UP000093000">
    <property type="component" value="Unassembled WGS sequence"/>
</dbReference>
<dbReference type="InParanoid" id="A0A1C7N6F9"/>
<dbReference type="InterPro" id="IPR059112">
    <property type="entry name" value="CysZ/EI24"/>
</dbReference>
<keyword evidence="3 5" id="KW-1133">Transmembrane helix</keyword>
<dbReference type="Pfam" id="PF07264">
    <property type="entry name" value="EI24"/>
    <property type="match status" value="1"/>
</dbReference>
<dbReference type="AlphaFoldDB" id="A0A1C7N6F9"/>
<keyword evidence="4 5" id="KW-0472">Membrane</keyword>
<evidence type="ECO:0000256" key="2">
    <source>
        <dbReference type="ARBA" id="ARBA00022692"/>
    </source>
</evidence>
<name>A0A1C7N6F9_9FUNG</name>
<evidence type="ECO:0000256" key="3">
    <source>
        <dbReference type="ARBA" id="ARBA00022989"/>
    </source>
</evidence>
<protein>
    <submittedName>
        <fullName evidence="6">Sulfate transporter CysZ</fullName>
    </submittedName>
</protein>
<dbReference type="STRING" id="101091.A0A1C7N6F9"/>
<evidence type="ECO:0000256" key="4">
    <source>
        <dbReference type="ARBA" id="ARBA00023136"/>
    </source>
</evidence>
<keyword evidence="2 5" id="KW-0812">Transmembrane</keyword>
<dbReference type="PANTHER" id="PTHR34292">
    <property type="entry name" value="OUTER SPORE WALL PROTEIN LDS1"/>
    <property type="match status" value="1"/>
</dbReference>
<reference evidence="6 7" key="1">
    <citation type="submission" date="2016-03" db="EMBL/GenBank/DDBJ databases">
        <title>Choanephora cucurbitarum.</title>
        <authorList>
            <person name="Min B."/>
            <person name="Park H."/>
            <person name="Park J.-H."/>
            <person name="Shin H.-D."/>
            <person name="Choi I.-G."/>
        </authorList>
    </citation>
    <scope>NUCLEOTIDE SEQUENCE [LARGE SCALE GENOMIC DNA]</scope>
    <source>
        <strain evidence="6 7">KUS-F28377</strain>
    </source>
</reference>